<dbReference type="OrthoDB" id="147125at2"/>
<dbReference type="Pfam" id="PF09622">
    <property type="entry name" value="DUF2391"/>
    <property type="match status" value="1"/>
</dbReference>
<sequence length="168" mass="17297">MQSELLKGMGRALAGALLFAMPVLLTMEIWRLGLSVERYRLITLLVVTVLLVVCLAGELGGAADPTGWRSAAVDGGVAFLVAAFAAAVVLTAVAAVSWRGDWRDALSVVAVETVPAAIGASYARSQLGESSADPASVRPVTSCPDPPLAVATRCRFMSEAVRAGGDAV</sequence>
<feature type="transmembrane region" description="Helical" evidence="1">
    <location>
        <begin position="75"/>
        <end position="98"/>
    </location>
</feature>
<evidence type="ECO:0000256" key="1">
    <source>
        <dbReference type="SAM" id="Phobius"/>
    </source>
</evidence>
<dbReference type="RefSeq" id="WP_142025235.1">
    <property type="nucleotide sequence ID" value="NZ_VFQE01000001.1"/>
</dbReference>
<name>A0A543PEW6_9ACTN</name>
<keyword evidence="1" id="KW-0472">Membrane</keyword>
<keyword evidence="1" id="KW-1133">Transmembrane helix</keyword>
<evidence type="ECO:0000313" key="2">
    <source>
        <dbReference type="EMBL" id="TQN42624.1"/>
    </source>
</evidence>
<keyword evidence="3" id="KW-1185">Reference proteome</keyword>
<feature type="transmembrane region" description="Helical" evidence="1">
    <location>
        <begin position="12"/>
        <end position="30"/>
    </location>
</feature>
<organism evidence="2 3">
    <name type="scientific">Blastococcus colisei</name>
    <dbReference type="NCBI Taxonomy" id="1564162"/>
    <lineage>
        <taxon>Bacteria</taxon>
        <taxon>Bacillati</taxon>
        <taxon>Actinomycetota</taxon>
        <taxon>Actinomycetes</taxon>
        <taxon>Geodermatophilales</taxon>
        <taxon>Geodermatophilaceae</taxon>
        <taxon>Blastococcus</taxon>
    </lineage>
</organism>
<proteinExistence type="predicted"/>
<dbReference type="InterPro" id="IPR024464">
    <property type="entry name" value="DUF2391"/>
</dbReference>
<feature type="transmembrane region" description="Helical" evidence="1">
    <location>
        <begin position="42"/>
        <end position="63"/>
    </location>
</feature>
<evidence type="ECO:0000313" key="3">
    <source>
        <dbReference type="Proteomes" id="UP000319865"/>
    </source>
</evidence>
<reference evidence="2 3" key="1">
    <citation type="submission" date="2019-06" db="EMBL/GenBank/DDBJ databases">
        <title>Sequencing the genomes of 1000 actinobacteria strains.</title>
        <authorList>
            <person name="Klenk H.-P."/>
        </authorList>
    </citation>
    <scope>NUCLEOTIDE SEQUENCE [LARGE SCALE GENOMIC DNA]</scope>
    <source>
        <strain evidence="2 3">DSM 46837</strain>
    </source>
</reference>
<accession>A0A543PEW6</accession>
<protein>
    <submittedName>
        <fullName evidence="2">Putative integral membrane protein (TIGR02587 family)</fullName>
    </submittedName>
</protein>
<keyword evidence="1" id="KW-0812">Transmembrane</keyword>
<dbReference type="EMBL" id="VFQE01000001">
    <property type="protein sequence ID" value="TQN42624.1"/>
    <property type="molecule type" value="Genomic_DNA"/>
</dbReference>
<dbReference type="AlphaFoldDB" id="A0A543PEW6"/>
<dbReference type="Proteomes" id="UP000319865">
    <property type="component" value="Unassembled WGS sequence"/>
</dbReference>
<comment type="caution">
    <text evidence="2">The sequence shown here is derived from an EMBL/GenBank/DDBJ whole genome shotgun (WGS) entry which is preliminary data.</text>
</comment>
<gene>
    <name evidence="2" type="ORF">FHU33_2030</name>
</gene>